<comment type="caution">
    <text evidence="2">The sequence shown here is derived from an EMBL/GenBank/DDBJ whole genome shotgun (WGS) entry which is preliminary data.</text>
</comment>
<evidence type="ECO:0000256" key="1">
    <source>
        <dbReference type="SAM" id="Phobius"/>
    </source>
</evidence>
<feature type="transmembrane region" description="Helical" evidence="1">
    <location>
        <begin position="577"/>
        <end position="600"/>
    </location>
</feature>
<dbReference type="AlphaFoldDB" id="A0A2H5XFU9"/>
<feature type="transmembrane region" description="Helical" evidence="1">
    <location>
        <begin position="445"/>
        <end position="463"/>
    </location>
</feature>
<dbReference type="Proteomes" id="UP000236173">
    <property type="component" value="Unassembled WGS sequence"/>
</dbReference>
<dbReference type="EMBL" id="BEHT01000049">
    <property type="protein sequence ID" value="GBD00064.1"/>
    <property type="molecule type" value="Genomic_DNA"/>
</dbReference>
<feature type="transmembrane region" description="Helical" evidence="1">
    <location>
        <begin position="507"/>
        <end position="527"/>
    </location>
</feature>
<organism evidence="2 3">
    <name type="scientific">Candidatus Fervidibacter japonicus</name>
    <dbReference type="NCBI Taxonomy" id="2035412"/>
    <lineage>
        <taxon>Bacteria</taxon>
        <taxon>Candidatus Fervidibacterota</taxon>
        <taxon>Candidatus Fervidibacter</taxon>
    </lineage>
</organism>
<feature type="transmembrane region" description="Helical" evidence="1">
    <location>
        <begin position="475"/>
        <end position="495"/>
    </location>
</feature>
<feature type="transmembrane region" description="Helical" evidence="1">
    <location>
        <begin position="534"/>
        <end position="557"/>
    </location>
</feature>
<feature type="transmembrane region" description="Helical" evidence="1">
    <location>
        <begin position="414"/>
        <end position="433"/>
    </location>
</feature>
<keyword evidence="1" id="KW-1133">Transmembrane helix</keyword>
<keyword evidence="1" id="KW-0472">Membrane</keyword>
<protein>
    <submittedName>
        <fullName evidence="2">Uncharacterized protein</fullName>
    </submittedName>
</protein>
<reference evidence="3" key="1">
    <citation type="submission" date="2017-09" db="EMBL/GenBank/DDBJ databases">
        <title>Metaegenomics of thermophilic ammonia-oxidizing enrichment culture.</title>
        <authorList>
            <person name="Kato S."/>
            <person name="Suzuki K."/>
        </authorList>
    </citation>
    <scope>NUCLEOTIDE SEQUENCE [LARGE SCALE GENOMIC DNA]</scope>
</reference>
<feature type="transmembrane region" description="Helical" evidence="1">
    <location>
        <begin position="378"/>
        <end position="402"/>
    </location>
</feature>
<keyword evidence="1" id="KW-0812">Transmembrane</keyword>
<gene>
    <name evidence="2" type="ORF">HRbin17_02598</name>
</gene>
<sequence length="718" mass="77309">MRRSLLYLLALWATETVVAITPAARPKVVVFIMDGLSYRQVLPQGLLAFGREGAWLARNGSLAVLNTMGYGGADRFRAAMTIACGMRAFGDQTAAWVLHADEPLDADTALGAFRRRVGAAPLPAAPPPFKPLVFPMLAELRWRNERMQKKPLPFGVVVQSLRRKSIHTVAIGTGDYFTAPQIAERYRHGLLMALDEHGVGVGVTGTALLRKDPTMPFGLAVDARRWRDAIAAAWRVADFLVLFPGETLRADLYGSERLIPVAVRRELQLLRPVIARMDMQRDLLLVFSLAPSRQNHYEHTFLCAVGKDTIPGGTLTSATTHQIGVVSILDIPATVLHFFGAEAVRPINGAPLESVAVSQPLVPYLFGIGEAARITDSWWRVTALAVWCIAQAVIFVAVTVMLLAERRVWDTGRIAMAGIAWLPAVVHLSGSGVNKLLQHDYMMGVGQWMLGALSAAVAAVWSWRDPTASVRGAAVWTSAVFAADAVTGGALSTNTPLGYSTFFGGRYYGLGNVGMGLMLGAVFALALTGHWQRWAAAVAGAVGTVLVGAPIFGADIGGALTGAALTGTILGAGRWRWWHIALVLSVTAALLGVFAAWELARPEPLTHWGRFVHSIAQDGFQVLLAMVWTKLGITLRAFRAAHWDIALAAQAVAMAALWWQGERSWRFWALVVGSVVACLLNDSGPQTPVAFGFLPLCALMLSASATPSRTDKSVVVLR</sequence>
<evidence type="ECO:0000313" key="2">
    <source>
        <dbReference type="EMBL" id="GBD00064.1"/>
    </source>
</evidence>
<accession>A0A2H5XFU9</accession>
<proteinExistence type="predicted"/>
<evidence type="ECO:0000313" key="3">
    <source>
        <dbReference type="Proteomes" id="UP000236173"/>
    </source>
</evidence>
<name>A0A2H5XFU9_9BACT</name>